<dbReference type="EMBL" id="CAKMNS010000010">
    <property type="protein sequence ID" value="CAH1274780.1"/>
    <property type="molecule type" value="Genomic_DNA"/>
</dbReference>
<keyword evidence="2" id="KW-1185">Reference proteome</keyword>
<proteinExistence type="predicted"/>
<evidence type="ECO:0000313" key="2">
    <source>
        <dbReference type="Proteomes" id="UP000838412"/>
    </source>
</evidence>
<evidence type="ECO:0000313" key="1">
    <source>
        <dbReference type="EMBL" id="CAH1274780.1"/>
    </source>
</evidence>
<sequence>MSPSDLMTVYTVYVRSALEYATPVWHPSLAAKQIASLERIQKKACKITLGPLYNNYQNALVTLNLSICRSFAVSLLKSEFRCSMRFGPGVRIGPGTIFGAMTQEVGVV</sequence>
<name>A0A8S4ML94_BRALA</name>
<organism evidence="1 2">
    <name type="scientific">Branchiostoma lanceolatum</name>
    <name type="common">Common lancelet</name>
    <name type="synonym">Amphioxus lanceolatum</name>
    <dbReference type="NCBI Taxonomy" id="7740"/>
    <lineage>
        <taxon>Eukaryota</taxon>
        <taxon>Metazoa</taxon>
        <taxon>Chordata</taxon>
        <taxon>Cephalochordata</taxon>
        <taxon>Leptocardii</taxon>
        <taxon>Amphioxiformes</taxon>
        <taxon>Branchiostomatidae</taxon>
        <taxon>Branchiostoma</taxon>
    </lineage>
</organism>
<protein>
    <submittedName>
        <fullName evidence="1">Hypp9324 protein</fullName>
    </submittedName>
</protein>
<dbReference type="Proteomes" id="UP000838412">
    <property type="component" value="Unassembled WGS sequence"/>
</dbReference>
<gene>
    <name evidence="1" type="primary">Hypp9324</name>
    <name evidence="1" type="ORF">BLAG_LOCUS25704</name>
</gene>
<accession>A0A8S4ML94</accession>
<dbReference type="OrthoDB" id="6777438at2759"/>
<reference evidence="1" key="1">
    <citation type="submission" date="2022-01" db="EMBL/GenBank/DDBJ databases">
        <authorList>
            <person name="Braso-Vives M."/>
        </authorList>
    </citation>
    <scope>NUCLEOTIDE SEQUENCE</scope>
</reference>
<dbReference type="AlphaFoldDB" id="A0A8S4ML94"/>
<comment type="caution">
    <text evidence="1">The sequence shown here is derived from an EMBL/GenBank/DDBJ whole genome shotgun (WGS) entry which is preliminary data.</text>
</comment>